<feature type="region of interest" description="Disordered" evidence="1">
    <location>
        <begin position="1"/>
        <end position="25"/>
    </location>
</feature>
<evidence type="ECO:0000313" key="3">
    <source>
        <dbReference type="Proteomes" id="UP000049855"/>
    </source>
</evidence>
<name>A0A0U1KSU2_9FIRM</name>
<dbReference type="AlphaFoldDB" id="A0A0U1KSU2"/>
<dbReference type="EMBL" id="CTRP01000003">
    <property type="protein sequence ID" value="CQR70492.1"/>
    <property type="molecule type" value="Genomic_DNA"/>
</dbReference>
<evidence type="ECO:0000313" key="2">
    <source>
        <dbReference type="EMBL" id="CQR70492.1"/>
    </source>
</evidence>
<accession>A0A0U1KSU2</accession>
<gene>
    <name evidence="2" type="ORF">SpAn4DRAFT_1461</name>
</gene>
<dbReference type="Proteomes" id="UP000049855">
    <property type="component" value="Unassembled WGS sequence"/>
</dbReference>
<evidence type="ECO:0000256" key="1">
    <source>
        <dbReference type="SAM" id="MobiDB-lite"/>
    </source>
</evidence>
<proteinExistence type="predicted"/>
<reference evidence="3" key="1">
    <citation type="submission" date="2015-03" db="EMBL/GenBank/DDBJ databases">
        <authorList>
            <person name="Nijsse Bart"/>
        </authorList>
    </citation>
    <scope>NUCLEOTIDE SEQUENCE [LARGE SCALE GENOMIC DNA]</scope>
</reference>
<protein>
    <submittedName>
        <fullName evidence="2">Uncharacterized protein</fullName>
    </submittedName>
</protein>
<organism evidence="2 3">
    <name type="scientific">Sporomusa ovata</name>
    <dbReference type="NCBI Taxonomy" id="2378"/>
    <lineage>
        <taxon>Bacteria</taxon>
        <taxon>Bacillati</taxon>
        <taxon>Bacillota</taxon>
        <taxon>Negativicutes</taxon>
        <taxon>Selenomonadales</taxon>
        <taxon>Sporomusaceae</taxon>
        <taxon>Sporomusa</taxon>
    </lineage>
</organism>
<keyword evidence="3" id="KW-1185">Reference proteome</keyword>
<sequence>MARGSRDQGAEPGESGGSGAYPAPRSPKPYTPYLAPRAPCSYAPCSIPRAPCSYAPCSIPRAPRSYAPCSIPRAPRSASHGHSVRCHIPAATYLLMHLESLMELASPGTDMVHSFGTIGHYYRQAIGMIIGSHQVIRSCFGSNNNYFPIYLSPITHPQWPLGEISLKSPDLPNLGNISPCFKYIF</sequence>